<dbReference type="InterPro" id="IPR009061">
    <property type="entry name" value="DNA-bd_dom_put_sf"/>
</dbReference>
<dbReference type="SMART" id="SM00422">
    <property type="entry name" value="HTH_MERR"/>
    <property type="match status" value="1"/>
</dbReference>
<dbReference type="SUPFAM" id="SSF46955">
    <property type="entry name" value="Putative DNA-binding domain"/>
    <property type="match status" value="1"/>
</dbReference>
<evidence type="ECO:0000256" key="2">
    <source>
        <dbReference type="SAM" id="MobiDB-lite"/>
    </source>
</evidence>
<accession>A0ABS9Q4Y0</accession>
<dbReference type="Proteomes" id="UP001521931">
    <property type="component" value="Unassembled WGS sequence"/>
</dbReference>
<comment type="caution">
    <text evidence="4">The sequence shown here is derived from an EMBL/GenBank/DDBJ whole genome shotgun (WGS) entry which is preliminary data.</text>
</comment>
<sequence length="329" mass="34512">MDMAASTGAPRRPNAFESLTVAVVAEMVGVAPSTLRTWARRYGLEPSGHRSGLHRRYSETDVARLRFMRALTQSGLTSRDAARRALDATTEELAASSNPTHHGEGEVSLVSGRSDATALRGGYLGRGAQVGEVAAPVMTLLGTLGNGDAQGSTALLRLAQRDLGAARTWDERVLPARNAAWMLAPVAQGRADAMLASATAGAVGDIRLRRSPRNLRPVHVVSLPGLDDPAARLLLRAALAERSIAVSDLSLEGSASRAARVLGEGIEGVLVVYVGEGAVAAQVAGRLRQSARSGDQVYWGEGWLHWPGQEATMADVVRAVEGKCCAPSG</sequence>
<dbReference type="Gene3D" id="1.10.1660.10">
    <property type="match status" value="1"/>
</dbReference>
<dbReference type="Pfam" id="PF13411">
    <property type="entry name" value="MerR_1"/>
    <property type="match status" value="1"/>
</dbReference>
<evidence type="ECO:0000313" key="4">
    <source>
        <dbReference type="EMBL" id="MCG7322927.1"/>
    </source>
</evidence>
<gene>
    <name evidence="4" type="ORF">MHL29_13670</name>
</gene>
<dbReference type="PANTHER" id="PTHR30204:SF97">
    <property type="entry name" value="MERR FAMILY REGULATORY PROTEIN"/>
    <property type="match status" value="1"/>
</dbReference>
<dbReference type="InterPro" id="IPR000551">
    <property type="entry name" value="MerR-type_HTH_dom"/>
</dbReference>
<keyword evidence="1" id="KW-0238">DNA-binding</keyword>
<feature type="region of interest" description="Disordered" evidence="2">
    <location>
        <begin position="90"/>
        <end position="109"/>
    </location>
</feature>
<dbReference type="InterPro" id="IPR047057">
    <property type="entry name" value="MerR_fam"/>
</dbReference>
<evidence type="ECO:0000313" key="5">
    <source>
        <dbReference type="Proteomes" id="UP001521931"/>
    </source>
</evidence>
<reference evidence="4 5" key="1">
    <citation type="submission" date="2022-02" db="EMBL/GenBank/DDBJ databases">
        <title>Uncovering new skin microbiome diversity through culturing and metagenomics.</title>
        <authorList>
            <person name="Conlan S."/>
            <person name="Deming C."/>
            <person name="Nisc Comparative Sequencing Program N."/>
            <person name="Segre J.A."/>
        </authorList>
    </citation>
    <scope>NUCLEOTIDE SEQUENCE [LARGE SCALE GENOMIC DNA]</scope>
    <source>
        <strain evidence="4 5">ACRQZ</strain>
    </source>
</reference>
<feature type="domain" description="HTH merR-type" evidence="3">
    <location>
        <begin position="18"/>
        <end position="88"/>
    </location>
</feature>
<dbReference type="PRINTS" id="PR00040">
    <property type="entry name" value="HTHMERR"/>
</dbReference>
<keyword evidence="5" id="KW-1185">Reference proteome</keyword>
<dbReference type="PANTHER" id="PTHR30204">
    <property type="entry name" value="REDOX-CYCLING DRUG-SENSING TRANSCRIPTIONAL ACTIVATOR SOXR"/>
    <property type="match status" value="1"/>
</dbReference>
<evidence type="ECO:0000259" key="3">
    <source>
        <dbReference type="PROSITE" id="PS50937"/>
    </source>
</evidence>
<evidence type="ECO:0000256" key="1">
    <source>
        <dbReference type="ARBA" id="ARBA00023125"/>
    </source>
</evidence>
<dbReference type="PROSITE" id="PS50937">
    <property type="entry name" value="HTH_MERR_2"/>
    <property type="match status" value="1"/>
</dbReference>
<proteinExistence type="predicted"/>
<name>A0ABS9Q4Y0_9MICO</name>
<organism evidence="4 5">
    <name type="scientific">Arsenicicoccus bolidensis</name>
    <dbReference type="NCBI Taxonomy" id="229480"/>
    <lineage>
        <taxon>Bacteria</taxon>
        <taxon>Bacillati</taxon>
        <taxon>Actinomycetota</taxon>
        <taxon>Actinomycetes</taxon>
        <taxon>Micrococcales</taxon>
        <taxon>Intrasporangiaceae</taxon>
        <taxon>Arsenicicoccus</taxon>
    </lineage>
</organism>
<dbReference type="EMBL" id="JAKRCV010000051">
    <property type="protein sequence ID" value="MCG7322927.1"/>
    <property type="molecule type" value="Genomic_DNA"/>
</dbReference>
<protein>
    <submittedName>
        <fullName evidence="4">MerR family transcriptional regulator</fullName>
    </submittedName>
</protein>